<dbReference type="PANTHER" id="PTHR43138:SF1">
    <property type="entry name" value="N-ACETYLTRANSFERASE ACA1"/>
    <property type="match status" value="1"/>
</dbReference>
<dbReference type="HOGENOM" id="CLU_013985_42_2_0"/>
<protein>
    <submittedName>
        <fullName evidence="2">GCN5-related N-acetyltransferase</fullName>
    </submittedName>
</protein>
<organism evidence="2 3">
    <name type="scientific">Rubinisphaera brasiliensis (strain ATCC 49424 / DSM 5305 / JCM 21570 / IAM 15109 / NBRC 103401 / IFAM 1448)</name>
    <name type="common">Planctomyces brasiliensis</name>
    <dbReference type="NCBI Taxonomy" id="756272"/>
    <lineage>
        <taxon>Bacteria</taxon>
        <taxon>Pseudomonadati</taxon>
        <taxon>Planctomycetota</taxon>
        <taxon>Planctomycetia</taxon>
        <taxon>Planctomycetales</taxon>
        <taxon>Planctomycetaceae</taxon>
        <taxon>Rubinisphaera</taxon>
    </lineage>
</organism>
<keyword evidence="3" id="KW-1185">Reference proteome</keyword>
<dbReference type="Gene3D" id="3.40.630.30">
    <property type="match status" value="1"/>
</dbReference>
<dbReference type="InterPro" id="IPR000182">
    <property type="entry name" value="GNAT_dom"/>
</dbReference>
<dbReference type="Proteomes" id="UP000006860">
    <property type="component" value="Chromosome"/>
</dbReference>
<dbReference type="InterPro" id="IPR052742">
    <property type="entry name" value="Mito_N-acetyltransferase"/>
</dbReference>
<dbReference type="SUPFAM" id="SSF55729">
    <property type="entry name" value="Acyl-CoA N-acyltransferases (Nat)"/>
    <property type="match status" value="1"/>
</dbReference>
<dbReference type="PANTHER" id="PTHR43138">
    <property type="entry name" value="ACETYLTRANSFERASE, GNAT FAMILY"/>
    <property type="match status" value="1"/>
</dbReference>
<dbReference type="KEGG" id="pbs:Plabr_0495"/>
<reference evidence="3" key="1">
    <citation type="submission" date="2011-02" db="EMBL/GenBank/DDBJ databases">
        <title>The complete genome of Planctomyces brasiliensis DSM 5305.</title>
        <authorList>
            <person name="Lucas S."/>
            <person name="Copeland A."/>
            <person name="Lapidus A."/>
            <person name="Bruce D."/>
            <person name="Goodwin L."/>
            <person name="Pitluck S."/>
            <person name="Kyrpides N."/>
            <person name="Mavromatis K."/>
            <person name="Pagani I."/>
            <person name="Ivanova N."/>
            <person name="Ovchinnikova G."/>
            <person name="Lu M."/>
            <person name="Detter J.C."/>
            <person name="Han C."/>
            <person name="Land M."/>
            <person name="Hauser L."/>
            <person name="Markowitz V."/>
            <person name="Cheng J.-F."/>
            <person name="Hugenholtz P."/>
            <person name="Woyke T."/>
            <person name="Wu D."/>
            <person name="Tindall B."/>
            <person name="Pomrenke H.G."/>
            <person name="Brambilla E."/>
            <person name="Klenk H.-P."/>
            <person name="Eisen J.A."/>
        </authorList>
    </citation>
    <scope>NUCLEOTIDE SEQUENCE [LARGE SCALE GENOMIC DNA]</scope>
    <source>
        <strain evidence="3">ATCC 49424 / DSM 5305 / JCM 21570 / NBRC 103401 / IFAM 1448</strain>
    </source>
</reference>
<dbReference type="InterPro" id="IPR016181">
    <property type="entry name" value="Acyl_CoA_acyltransferase"/>
</dbReference>
<dbReference type="EMBL" id="CP002546">
    <property type="protein sequence ID" value="ADY58122.1"/>
    <property type="molecule type" value="Genomic_DNA"/>
</dbReference>
<gene>
    <name evidence="2" type="ordered locus">Plabr_0495</name>
</gene>
<evidence type="ECO:0000259" key="1">
    <source>
        <dbReference type="PROSITE" id="PS51186"/>
    </source>
</evidence>
<evidence type="ECO:0000313" key="3">
    <source>
        <dbReference type="Proteomes" id="UP000006860"/>
    </source>
</evidence>
<dbReference type="CDD" id="cd04301">
    <property type="entry name" value="NAT_SF"/>
    <property type="match status" value="1"/>
</dbReference>
<dbReference type="GO" id="GO:0016747">
    <property type="term" value="F:acyltransferase activity, transferring groups other than amino-acyl groups"/>
    <property type="evidence" value="ECO:0007669"/>
    <property type="project" value="InterPro"/>
</dbReference>
<dbReference type="OrthoDB" id="948250at2"/>
<evidence type="ECO:0000313" key="2">
    <source>
        <dbReference type="EMBL" id="ADY58122.1"/>
    </source>
</evidence>
<proteinExistence type="predicted"/>
<name>F0SSB1_RUBBR</name>
<sequence>MVTLRKFAPADWPAVWGMLEPVFRLGETYIFPPDISEADARIAWIDTPAETFVAEVDGQIVGTYYLKPNQPGAGSHVANCGYIVSSAARGKGVATAMCEHSLQTARDRGFLAMQFNSVVSTNTGAIRLWKKHGFDVIGVIPAGFRHPQQGLVDVCIMHRSLR</sequence>
<accession>F0SSB1</accession>
<dbReference type="STRING" id="756272.Plabr_0495"/>
<dbReference type="eggNOG" id="COG1247">
    <property type="taxonomic scope" value="Bacteria"/>
</dbReference>
<dbReference type="PROSITE" id="PS51186">
    <property type="entry name" value="GNAT"/>
    <property type="match status" value="1"/>
</dbReference>
<dbReference type="Pfam" id="PF00583">
    <property type="entry name" value="Acetyltransf_1"/>
    <property type="match status" value="1"/>
</dbReference>
<dbReference type="AlphaFoldDB" id="F0SSB1"/>
<feature type="domain" description="N-acetyltransferase" evidence="1">
    <location>
        <begin position="2"/>
        <end position="162"/>
    </location>
</feature>
<dbReference type="RefSeq" id="WP_013626866.1">
    <property type="nucleotide sequence ID" value="NC_015174.1"/>
</dbReference>